<proteinExistence type="predicted"/>
<protein>
    <submittedName>
        <fullName evidence="1">RecT family</fullName>
    </submittedName>
</protein>
<dbReference type="GO" id="GO:0003677">
    <property type="term" value="F:DNA binding"/>
    <property type="evidence" value="ECO:0007669"/>
    <property type="project" value="InterPro"/>
</dbReference>
<dbReference type="InterPro" id="IPR018330">
    <property type="entry name" value="RecT_fam"/>
</dbReference>
<dbReference type="EMBL" id="CGBR01000023">
    <property type="protein sequence ID" value="CFQ68327.1"/>
    <property type="molecule type" value="Genomic_DNA"/>
</dbReference>
<evidence type="ECO:0000313" key="1">
    <source>
        <dbReference type="EMBL" id="CFQ68327.1"/>
    </source>
</evidence>
<dbReference type="AlphaFoldDB" id="A0A0T7P756"/>
<dbReference type="GO" id="GO:0006259">
    <property type="term" value="P:DNA metabolic process"/>
    <property type="evidence" value="ECO:0007669"/>
    <property type="project" value="InterPro"/>
</dbReference>
<dbReference type="Proteomes" id="UP000048841">
    <property type="component" value="Unassembled WGS sequence"/>
</dbReference>
<dbReference type="Pfam" id="PF03837">
    <property type="entry name" value="RecT"/>
    <property type="match status" value="1"/>
</dbReference>
<organism evidence="1 2">
    <name type="scientific">Yersinia enterocolitica</name>
    <dbReference type="NCBI Taxonomy" id="630"/>
    <lineage>
        <taxon>Bacteria</taxon>
        <taxon>Pseudomonadati</taxon>
        <taxon>Pseudomonadota</taxon>
        <taxon>Gammaproteobacteria</taxon>
        <taxon>Enterobacterales</taxon>
        <taxon>Yersiniaceae</taxon>
        <taxon>Yersinia</taxon>
    </lineage>
</organism>
<accession>A0A0T7P756</accession>
<name>A0A0T7P756_YEREN</name>
<gene>
    <name evidence="1" type="ORF">ERS137941_02991</name>
</gene>
<evidence type="ECO:0000313" key="2">
    <source>
        <dbReference type="Proteomes" id="UP000048841"/>
    </source>
</evidence>
<sequence>MTDIANIELSNEPAITNANVAIFSPQNLMAIQNFATLMASGRSTIPSHLAGNKADCMAVAMQAVQWGMNPFVVAQKTHVVSGTLGYEAQLVNAVIYAMAPTKDRIHYDWFGPWENVIGKFAERVGKNGNKYIAPDWTLADEKGLGIRVWATMKGEDEPRVLELLLSQAQVRNSTLWASDPKQQLAYLGVKRWSRLYCPEVILGVYSTDELDGKPKPERDVTPRTNADLNKMINTKKAEPIEGELETTKVDERSPDVLLADFTSAASNAKSVEELDKFFKYTKRVLAVHHDQLEKATDIYGIRKSEMEEVPM</sequence>
<reference evidence="1 2" key="1">
    <citation type="submission" date="2015-03" db="EMBL/GenBank/DDBJ databases">
        <authorList>
            <person name="Murphy D."/>
        </authorList>
    </citation>
    <scope>NUCLEOTIDE SEQUENCE [LARGE SCALE GENOMIC DNA]</scope>
    <source>
        <strain evidence="1 2">IP26249</strain>
    </source>
</reference>
<dbReference type="RefSeq" id="WP_050111203.1">
    <property type="nucleotide sequence ID" value="NZ_CGBR01000023.1"/>
</dbReference>